<organism evidence="3 4">
    <name type="scientific">Streptococcus dysgalactiae subsp. dysgalactiae</name>
    <dbReference type="NCBI Taxonomy" id="99822"/>
    <lineage>
        <taxon>Bacteria</taxon>
        <taxon>Bacillati</taxon>
        <taxon>Bacillota</taxon>
        <taxon>Bacilli</taxon>
        <taxon>Lactobacillales</taxon>
        <taxon>Streptococcaceae</taxon>
        <taxon>Streptococcus</taxon>
    </lineage>
</organism>
<dbReference type="InterPro" id="IPR010330">
    <property type="entry name" value="CoiA_nuc"/>
</dbReference>
<feature type="domain" description="Competence protein CoiA nuclease-like" evidence="1">
    <location>
        <begin position="64"/>
        <end position="182"/>
    </location>
</feature>
<evidence type="ECO:0000259" key="2">
    <source>
        <dbReference type="Pfam" id="PF25164"/>
    </source>
</evidence>
<evidence type="ECO:0000259" key="1">
    <source>
        <dbReference type="Pfam" id="PF06054"/>
    </source>
</evidence>
<gene>
    <name evidence="3" type="ORF">EA457_07325</name>
</gene>
<dbReference type="RefSeq" id="WP_155778176.1">
    <property type="nucleotide sequence ID" value="NZ_CP033165.1"/>
</dbReference>
<protein>
    <submittedName>
        <fullName evidence="3">Competence protein CoiA</fullName>
    </submittedName>
</protein>
<dbReference type="EMBL" id="CP033165">
    <property type="protein sequence ID" value="QGH02365.1"/>
    <property type="molecule type" value="Genomic_DNA"/>
</dbReference>
<dbReference type="AlphaFoldDB" id="A0A9X7S9K0"/>
<evidence type="ECO:0000313" key="4">
    <source>
        <dbReference type="Proteomes" id="UP000347383"/>
    </source>
</evidence>
<dbReference type="InterPro" id="IPR021176">
    <property type="entry name" value="Competence-induced_CoiA"/>
</dbReference>
<dbReference type="InterPro" id="IPR057253">
    <property type="entry name" value="CoiA-like_N"/>
</dbReference>
<dbReference type="Pfam" id="PF06054">
    <property type="entry name" value="CoiA_nuc"/>
    <property type="match status" value="1"/>
</dbReference>
<feature type="domain" description="Competence protein CoiA-like N-terminal" evidence="2">
    <location>
        <begin position="24"/>
        <end position="59"/>
    </location>
</feature>
<name>A0A9X7S9K0_STRDY</name>
<dbReference type="Proteomes" id="UP000347383">
    <property type="component" value="Chromosome"/>
</dbReference>
<dbReference type="PIRSF" id="PIRSF007487">
    <property type="entry name" value="Competence-induced_CoiA_bac"/>
    <property type="match status" value="1"/>
</dbReference>
<evidence type="ECO:0000313" key="3">
    <source>
        <dbReference type="EMBL" id="QGH02365.1"/>
    </source>
</evidence>
<proteinExistence type="predicted"/>
<sequence length="320" mass="37754">MLRVLTALTNENQVISLLAQPNPQKQPFRCPACESPVRLRQGKIIRPHFAHITLANCHFQTENESQEHLHLKAKIYTSLIKTEKVCVEKYLPELQQFPDLWVNDKLALEIQCSPIPIERLVARTQAYQKHGYEVRWLLGKKLWLKNRLTAFQKQCLYFSSRLGFHLWELDTAAHLLRLKYLIHEDLFGKVSYLTKTISLDNNIMESLRIPYHQRKLCSYQKPMAKSLSIPIQRALLAKHPKWLRRQERAYLAGYNLLMLPVEAFYPQWRPVQSATGFCQIKENLHDYNKSFKAYYKKEGNKKVQTLFSPQYYVKIVSNRK</sequence>
<accession>A0A9X7S9K0</accession>
<reference evidence="3 4" key="1">
    <citation type="submission" date="2018-10" db="EMBL/GenBank/DDBJ databases">
        <title>Comparative Genomics Analysis of the Streptococcus dysgalactiae subspecies dysgalactiae.</title>
        <authorList>
            <person name="Koh T.H."/>
            <person name="Abdul Rahman N."/>
            <person name="Sessions O.M."/>
        </authorList>
    </citation>
    <scope>NUCLEOTIDE SEQUENCE [LARGE SCALE GENOMIC DNA]</scope>
    <source>
        <strain evidence="3 4">DB60705-15</strain>
    </source>
</reference>
<dbReference type="Pfam" id="PF25164">
    <property type="entry name" value="CoiA_N"/>
    <property type="match status" value="1"/>
</dbReference>